<dbReference type="Proteomes" id="UP000320762">
    <property type="component" value="Unassembled WGS sequence"/>
</dbReference>
<protein>
    <recommendedName>
        <fullName evidence="2">DUF6699 domain-containing protein</fullName>
    </recommendedName>
</protein>
<dbReference type="EMBL" id="VDMD01000021">
    <property type="protein sequence ID" value="TRM60576.1"/>
    <property type="molecule type" value="Genomic_DNA"/>
</dbReference>
<organism evidence="3 4">
    <name type="scientific">Schizophyllum amplum</name>
    <dbReference type="NCBI Taxonomy" id="97359"/>
    <lineage>
        <taxon>Eukaryota</taxon>
        <taxon>Fungi</taxon>
        <taxon>Dikarya</taxon>
        <taxon>Basidiomycota</taxon>
        <taxon>Agaricomycotina</taxon>
        <taxon>Agaricomycetes</taxon>
        <taxon>Agaricomycetidae</taxon>
        <taxon>Agaricales</taxon>
        <taxon>Schizophyllaceae</taxon>
        <taxon>Schizophyllum</taxon>
    </lineage>
</organism>
<evidence type="ECO:0000313" key="4">
    <source>
        <dbReference type="Proteomes" id="UP000320762"/>
    </source>
</evidence>
<keyword evidence="4" id="KW-1185">Reference proteome</keyword>
<reference evidence="3 4" key="1">
    <citation type="journal article" date="2019" name="New Phytol.">
        <title>Comparative genomics reveals unique wood-decay strategies and fruiting body development in the Schizophyllaceae.</title>
        <authorList>
            <person name="Almasi E."/>
            <person name="Sahu N."/>
            <person name="Krizsan K."/>
            <person name="Balint B."/>
            <person name="Kovacs G.M."/>
            <person name="Kiss B."/>
            <person name="Cseklye J."/>
            <person name="Drula E."/>
            <person name="Henrissat B."/>
            <person name="Nagy I."/>
            <person name="Chovatia M."/>
            <person name="Adam C."/>
            <person name="LaButti K."/>
            <person name="Lipzen A."/>
            <person name="Riley R."/>
            <person name="Grigoriev I.V."/>
            <person name="Nagy L.G."/>
        </authorList>
    </citation>
    <scope>NUCLEOTIDE SEQUENCE [LARGE SCALE GENOMIC DNA]</scope>
    <source>
        <strain evidence="3 4">NL-1724</strain>
    </source>
</reference>
<sequence length="168" mass="19634">MPNKYRLLEVSTHCKVTKMYIRCPVRGVLPSAEILVQRREGLRVIDVLEAVYNEYHRVLDAHEVAQVGEAYLETCRPWFLQRCRETPQIVERDQGIRRVDLMRSHRIFKGFKQEKDGNWRLMVESMASSTSPSPPIPGPGMYYPGHPGAYHHPPPRTMQDAHPMYRRH</sequence>
<accession>A0A550C783</accession>
<dbReference type="AlphaFoldDB" id="A0A550C783"/>
<name>A0A550C783_9AGAR</name>
<dbReference type="Pfam" id="PF20415">
    <property type="entry name" value="DUF6699"/>
    <property type="match status" value="1"/>
</dbReference>
<dbReference type="InterPro" id="IPR046522">
    <property type="entry name" value="DUF6699"/>
</dbReference>
<evidence type="ECO:0000259" key="2">
    <source>
        <dbReference type="Pfam" id="PF20415"/>
    </source>
</evidence>
<feature type="region of interest" description="Disordered" evidence="1">
    <location>
        <begin position="148"/>
        <end position="168"/>
    </location>
</feature>
<gene>
    <name evidence="3" type="ORF">BD626DRAFT_504526</name>
</gene>
<evidence type="ECO:0000256" key="1">
    <source>
        <dbReference type="SAM" id="MobiDB-lite"/>
    </source>
</evidence>
<evidence type="ECO:0000313" key="3">
    <source>
        <dbReference type="EMBL" id="TRM60576.1"/>
    </source>
</evidence>
<proteinExistence type="predicted"/>
<dbReference type="OrthoDB" id="2970175at2759"/>
<comment type="caution">
    <text evidence="3">The sequence shown here is derived from an EMBL/GenBank/DDBJ whole genome shotgun (WGS) entry which is preliminary data.</text>
</comment>
<feature type="domain" description="DUF6699" evidence="2">
    <location>
        <begin position="9"/>
        <end position="117"/>
    </location>
</feature>